<evidence type="ECO:0000313" key="3">
    <source>
        <dbReference type="Proteomes" id="UP001530315"/>
    </source>
</evidence>
<feature type="chain" id="PRO_5044766453" evidence="1">
    <location>
        <begin position="22"/>
        <end position="247"/>
    </location>
</feature>
<dbReference type="EMBL" id="JALLAZ020000913">
    <property type="protein sequence ID" value="KAL3784909.1"/>
    <property type="molecule type" value="Genomic_DNA"/>
</dbReference>
<dbReference type="AlphaFoldDB" id="A0ABD3PAX4"/>
<name>A0ABD3PAX4_9STRA</name>
<sequence length="247" mass="26762">MMKASLLVIALLAVGNIGADAAFSAPASAIAGSSPPALAVLLPGEVDVDGAYASSSFPIRPDLLLNRAREILSPEIEIGTKDGGACLSSEFEFVAAVVGPINREAYLDALNSFKLRDSFDIEQNYFGFTVDPLQTNRVWFFTRQVARHVAPFMGANPDKTKDGGVLTLPPQLMHMDFDPDGLVREFGFYTVDRRQGNTGGLGGAFGYFYGVGRPLPIPECRPYSPSFRFRTLNFIGKIGKMLSKKTK</sequence>
<protein>
    <submittedName>
        <fullName evidence="2">Uncharacterized protein</fullName>
    </submittedName>
</protein>
<dbReference type="Proteomes" id="UP001530315">
    <property type="component" value="Unassembled WGS sequence"/>
</dbReference>
<accession>A0ABD3PAX4</accession>
<keyword evidence="3" id="KW-1185">Reference proteome</keyword>
<reference evidence="2 3" key="1">
    <citation type="submission" date="2024-10" db="EMBL/GenBank/DDBJ databases">
        <title>Updated reference genomes for cyclostephanoid diatoms.</title>
        <authorList>
            <person name="Roberts W.R."/>
            <person name="Alverson A.J."/>
        </authorList>
    </citation>
    <scope>NUCLEOTIDE SEQUENCE [LARGE SCALE GENOMIC DNA]</scope>
    <source>
        <strain evidence="2 3">AJA276-08</strain>
    </source>
</reference>
<organism evidence="2 3">
    <name type="scientific">Stephanodiscus triporus</name>
    <dbReference type="NCBI Taxonomy" id="2934178"/>
    <lineage>
        <taxon>Eukaryota</taxon>
        <taxon>Sar</taxon>
        <taxon>Stramenopiles</taxon>
        <taxon>Ochrophyta</taxon>
        <taxon>Bacillariophyta</taxon>
        <taxon>Coscinodiscophyceae</taxon>
        <taxon>Thalassiosirophycidae</taxon>
        <taxon>Stephanodiscales</taxon>
        <taxon>Stephanodiscaceae</taxon>
        <taxon>Stephanodiscus</taxon>
    </lineage>
</organism>
<evidence type="ECO:0000313" key="2">
    <source>
        <dbReference type="EMBL" id="KAL3784909.1"/>
    </source>
</evidence>
<proteinExistence type="predicted"/>
<gene>
    <name evidence="2" type="ORF">ACHAW5_006231</name>
</gene>
<evidence type="ECO:0000256" key="1">
    <source>
        <dbReference type="SAM" id="SignalP"/>
    </source>
</evidence>
<feature type="signal peptide" evidence="1">
    <location>
        <begin position="1"/>
        <end position="21"/>
    </location>
</feature>
<keyword evidence="1" id="KW-0732">Signal</keyword>
<comment type="caution">
    <text evidence="2">The sequence shown here is derived from an EMBL/GenBank/DDBJ whole genome shotgun (WGS) entry which is preliminary data.</text>
</comment>